<evidence type="ECO:0000313" key="6">
    <source>
        <dbReference type="Proteomes" id="UP000398619"/>
    </source>
</evidence>
<dbReference type="RefSeq" id="WP_144099805.1">
    <property type="nucleotide sequence ID" value="NZ_CABHNM010000014.1"/>
</dbReference>
<dbReference type="GO" id="GO:0005524">
    <property type="term" value="F:ATP binding"/>
    <property type="evidence" value="ECO:0007669"/>
    <property type="project" value="UniProtKB-KW"/>
</dbReference>
<evidence type="ECO:0000256" key="3">
    <source>
        <dbReference type="ARBA" id="ARBA00022840"/>
    </source>
</evidence>
<dbReference type="Proteomes" id="UP000398619">
    <property type="component" value="Unassembled WGS sequence"/>
</dbReference>
<keyword evidence="5" id="KW-0378">Hydrolase</keyword>
<name>A0A564SDR1_9FIRM</name>
<keyword evidence="1" id="KW-0813">Transport</keyword>
<gene>
    <name evidence="5" type="primary">fbpC2</name>
    <name evidence="5" type="ORF">DLSSTS7063_00499</name>
</gene>
<evidence type="ECO:0000256" key="1">
    <source>
        <dbReference type="ARBA" id="ARBA00022448"/>
    </source>
</evidence>
<dbReference type="SMART" id="SM00382">
    <property type="entry name" value="AAA"/>
    <property type="match status" value="1"/>
</dbReference>
<sequence>MSMEVKIHKKLGEYELDVCWKSMKKRIGILGASGSGKSLTLKSIAGIEHPDKGYIRIGEHILYDSDSGTCLKPQKRNVGYMFQNYALFPAMTVAQNVGAGLSGDKKKKQKQVEKMIRHFRLEGLEKKLPRELSGGQQQRVALARIMAYEPSVILLDEPFSALDVFLKDRLQQEMMELLSDYDGTVILVSHSRDEIYRFSEELLVIDDGKQICYGGTKEIFDHPKKVEAARLTGCKNIVPAERLDAHHVRIPDWGTCLHLKQMIDVDITHIGLRAHEFIPVWGEREDNCIPVKVKGKAEFPFEWKYFLKGETEESDDICWYVQKTLWVELEEKGIPDYLKLPEKEILLLK</sequence>
<dbReference type="InterPro" id="IPR003593">
    <property type="entry name" value="AAA+_ATPase"/>
</dbReference>
<dbReference type="SUPFAM" id="SSF52540">
    <property type="entry name" value="P-loop containing nucleoside triphosphate hydrolases"/>
    <property type="match status" value="1"/>
</dbReference>
<proteinExistence type="predicted"/>
<dbReference type="GO" id="GO:0016887">
    <property type="term" value="F:ATP hydrolysis activity"/>
    <property type="evidence" value="ECO:0007669"/>
    <property type="project" value="InterPro"/>
</dbReference>
<feature type="domain" description="ABC transporter" evidence="4">
    <location>
        <begin position="2"/>
        <end position="232"/>
    </location>
</feature>
<dbReference type="InterPro" id="IPR027417">
    <property type="entry name" value="P-loop_NTPase"/>
</dbReference>
<dbReference type="InterPro" id="IPR017871">
    <property type="entry name" value="ABC_transporter-like_CS"/>
</dbReference>
<dbReference type="AlphaFoldDB" id="A0A564SDR1"/>
<accession>A0A564SDR1</accession>
<evidence type="ECO:0000313" key="5">
    <source>
        <dbReference type="EMBL" id="VUW93254.1"/>
    </source>
</evidence>
<keyword evidence="3 5" id="KW-0067">ATP-binding</keyword>
<keyword evidence="2" id="KW-0547">Nucleotide-binding</keyword>
<protein>
    <submittedName>
        <fullName evidence="5">Fe(3+) ions import ATP-binding protein FbpC 2</fullName>
        <ecNumber evidence="5">3.6.3.30</ecNumber>
    </submittedName>
</protein>
<dbReference type="Pfam" id="PF00005">
    <property type="entry name" value="ABC_tran"/>
    <property type="match status" value="1"/>
</dbReference>
<evidence type="ECO:0000256" key="2">
    <source>
        <dbReference type="ARBA" id="ARBA00022741"/>
    </source>
</evidence>
<dbReference type="PROSITE" id="PS00211">
    <property type="entry name" value="ABC_TRANSPORTER_1"/>
    <property type="match status" value="1"/>
</dbReference>
<dbReference type="PROSITE" id="PS50893">
    <property type="entry name" value="ABC_TRANSPORTER_2"/>
    <property type="match status" value="1"/>
</dbReference>
<evidence type="ECO:0000259" key="4">
    <source>
        <dbReference type="PROSITE" id="PS50893"/>
    </source>
</evidence>
<reference evidence="5 6" key="1">
    <citation type="submission" date="2019-07" db="EMBL/GenBank/DDBJ databases">
        <authorList>
            <person name="Hibberd C M."/>
            <person name="Gehrig L. J."/>
            <person name="Chang H.-W."/>
            <person name="Venkatesh S."/>
        </authorList>
    </citation>
    <scope>NUCLEOTIDE SEQUENCE [LARGE SCALE GENOMIC DNA]</scope>
    <source>
        <strain evidence="5">Dorea_longicatena_SSTS_Bg7063</strain>
    </source>
</reference>
<dbReference type="InterPro" id="IPR003439">
    <property type="entry name" value="ABC_transporter-like_ATP-bd"/>
</dbReference>
<dbReference type="InterPro" id="IPR050093">
    <property type="entry name" value="ABC_SmlMolc_Importer"/>
</dbReference>
<dbReference type="PANTHER" id="PTHR42781">
    <property type="entry name" value="SPERMIDINE/PUTRESCINE IMPORT ATP-BINDING PROTEIN POTA"/>
    <property type="match status" value="1"/>
</dbReference>
<dbReference type="PANTHER" id="PTHR42781:SF4">
    <property type="entry name" value="SPERMIDINE_PUTRESCINE IMPORT ATP-BINDING PROTEIN POTA"/>
    <property type="match status" value="1"/>
</dbReference>
<dbReference type="EMBL" id="CABHNM010000014">
    <property type="protein sequence ID" value="VUW93254.1"/>
    <property type="molecule type" value="Genomic_DNA"/>
</dbReference>
<dbReference type="EC" id="3.6.3.30" evidence="5"/>
<organism evidence="5 6">
    <name type="scientific">Dorea longicatena</name>
    <dbReference type="NCBI Taxonomy" id="88431"/>
    <lineage>
        <taxon>Bacteria</taxon>
        <taxon>Bacillati</taxon>
        <taxon>Bacillota</taxon>
        <taxon>Clostridia</taxon>
        <taxon>Lachnospirales</taxon>
        <taxon>Lachnospiraceae</taxon>
        <taxon>Dorea</taxon>
    </lineage>
</organism>
<dbReference type="Gene3D" id="3.40.50.300">
    <property type="entry name" value="P-loop containing nucleotide triphosphate hydrolases"/>
    <property type="match status" value="1"/>
</dbReference>